<evidence type="ECO:0000256" key="1">
    <source>
        <dbReference type="SAM" id="MobiDB-lite"/>
    </source>
</evidence>
<evidence type="ECO:0000259" key="2">
    <source>
        <dbReference type="SMART" id="SM00596"/>
    </source>
</evidence>
<dbReference type="AlphaFoldDB" id="A0A6G0VVT6"/>
<dbReference type="PANTHER" id="PTHR33273:SF2">
    <property type="entry name" value="ENDONUCLEASE_EXONUCLEASE_PHOSPHATASE DOMAIN-CONTAINING PROTEIN"/>
    <property type="match status" value="1"/>
</dbReference>
<protein>
    <recommendedName>
        <fullName evidence="2">Pre-C2HC domain-containing protein</fullName>
    </recommendedName>
</protein>
<dbReference type="Proteomes" id="UP000478052">
    <property type="component" value="Unassembled WGS sequence"/>
</dbReference>
<reference evidence="3 4" key="1">
    <citation type="submission" date="2019-08" db="EMBL/GenBank/DDBJ databases">
        <title>Whole genome of Aphis craccivora.</title>
        <authorList>
            <person name="Voronova N.V."/>
            <person name="Shulinski R.S."/>
            <person name="Bandarenka Y.V."/>
            <person name="Zhorov D.G."/>
            <person name="Warner D."/>
        </authorList>
    </citation>
    <scope>NUCLEOTIDE SEQUENCE [LARGE SCALE GENOMIC DNA]</scope>
    <source>
        <strain evidence="3">180601</strain>
        <tissue evidence="3">Whole Body</tissue>
    </source>
</reference>
<dbReference type="SMART" id="SM00596">
    <property type="entry name" value="PRE_C2HC"/>
    <property type="match status" value="1"/>
</dbReference>
<proteinExistence type="predicted"/>
<evidence type="ECO:0000313" key="3">
    <source>
        <dbReference type="EMBL" id="KAF0711312.1"/>
    </source>
</evidence>
<keyword evidence="4" id="KW-1185">Reference proteome</keyword>
<feature type="compositionally biased region" description="Low complexity" evidence="1">
    <location>
        <begin position="300"/>
        <end position="321"/>
    </location>
</feature>
<organism evidence="3 4">
    <name type="scientific">Aphis craccivora</name>
    <name type="common">Cowpea aphid</name>
    <dbReference type="NCBI Taxonomy" id="307492"/>
    <lineage>
        <taxon>Eukaryota</taxon>
        <taxon>Metazoa</taxon>
        <taxon>Ecdysozoa</taxon>
        <taxon>Arthropoda</taxon>
        <taxon>Hexapoda</taxon>
        <taxon>Insecta</taxon>
        <taxon>Pterygota</taxon>
        <taxon>Neoptera</taxon>
        <taxon>Paraneoptera</taxon>
        <taxon>Hemiptera</taxon>
        <taxon>Sternorrhyncha</taxon>
        <taxon>Aphidomorpha</taxon>
        <taxon>Aphidoidea</taxon>
        <taxon>Aphididae</taxon>
        <taxon>Aphidini</taxon>
        <taxon>Aphis</taxon>
        <taxon>Aphis</taxon>
    </lineage>
</organism>
<evidence type="ECO:0000313" key="4">
    <source>
        <dbReference type="Proteomes" id="UP000478052"/>
    </source>
</evidence>
<gene>
    <name evidence="3" type="ORF">FWK35_00029576</name>
</gene>
<accession>A0A6G0VVT6</accession>
<feature type="region of interest" description="Disordered" evidence="1">
    <location>
        <begin position="1"/>
        <end position="38"/>
    </location>
</feature>
<dbReference type="OrthoDB" id="8381566at2759"/>
<dbReference type="PANTHER" id="PTHR33273">
    <property type="entry name" value="DOMAIN-CONTAINING PROTEIN, PUTATIVE-RELATED"/>
    <property type="match status" value="1"/>
</dbReference>
<feature type="domain" description="Pre-C2HC" evidence="2">
    <location>
        <begin position="161"/>
        <end position="229"/>
    </location>
</feature>
<dbReference type="InterPro" id="IPR006579">
    <property type="entry name" value="Pre_C2HC_dom"/>
</dbReference>
<dbReference type="EMBL" id="VUJU01011305">
    <property type="protein sequence ID" value="KAF0711312.1"/>
    <property type="molecule type" value="Genomic_DNA"/>
</dbReference>
<sequence>MKEMVTDKPPDWTTKIGKRNLSASSNPSSPDPDPNKKSKKLFITENLYELLEQTEFAISPVNPPPETPIIADKIKLPPPIFVKGVINFPTLCSSLIEIIGVDNFFCKSSTDSLKIQTSNPESYRILIHFLKDKKAQYHTFQLKEDKPTRAVIRNLHPSTSIDLIKSKLELRLFEVRKVTNVLHKTSKCPLPLFFVDLEPTHYSNYIFKLSSLLHIKVKVEEPYNPKVISQCLNCQEYGHTRACCGYSARCVRCSAFHSTAECSKARDSPAKCALCSGDHPAIYRSCSVHNELQRRKKPVSTNSTPPNLSSSYAQATASQSQNLPTPESAPNINTTITNFLEEFKTLINPLISLLTKETFAREKCQFNLVLFNVPESTSSVITECIADDKSTIGQILGPLAILDSKESAFNLLTAFNTAKRSVFLDGFRMTRDKTQLQRKLLRSCLSKLDRRTNSGEAGLRIIFENGLPKVGTTHSKNREGRQRLEVNHS</sequence>
<name>A0A6G0VVT6_APHCR</name>
<feature type="region of interest" description="Disordered" evidence="1">
    <location>
        <begin position="294"/>
        <end position="330"/>
    </location>
</feature>
<dbReference type="Pfam" id="PF07530">
    <property type="entry name" value="PRE_C2HC"/>
    <property type="match status" value="1"/>
</dbReference>
<comment type="caution">
    <text evidence="3">The sequence shown here is derived from an EMBL/GenBank/DDBJ whole genome shotgun (WGS) entry which is preliminary data.</text>
</comment>
<feature type="compositionally biased region" description="Basic and acidic residues" evidence="1">
    <location>
        <begin position="1"/>
        <end position="10"/>
    </location>
</feature>
<feature type="non-terminal residue" evidence="3">
    <location>
        <position position="489"/>
    </location>
</feature>